<protein>
    <submittedName>
        <fullName evidence="1">Uncharacterized protein</fullName>
    </submittedName>
</protein>
<dbReference type="EMBL" id="LR796765">
    <property type="protein sequence ID" value="CAB4164503.1"/>
    <property type="molecule type" value="Genomic_DNA"/>
</dbReference>
<organism evidence="1">
    <name type="scientific">uncultured Caudovirales phage</name>
    <dbReference type="NCBI Taxonomy" id="2100421"/>
    <lineage>
        <taxon>Viruses</taxon>
        <taxon>Duplodnaviria</taxon>
        <taxon>Heunggongvirae</taxon>
        <taxon>Uroviricota</taxon>
        <taxon>Caudoviricetes</taxon>
        <taxon>Peduoviridae</taxon>
        <taxon>Maltschvirus</taxon>
        <taxon>Maltschvirus maltsch</taxon>
    </lineage>
</organism>
<reference evidence="1" key="1">
    <citation type="submission" date="2020-04" db="EMBL/GenBank/DDBJ databases">
        <authorList>
            <person name="Chiriac C."/>
            <person name="Salcher M."/>
            <person name="Ghai R."/>
            <person name="Kavagutti S V."/>
        </authorList>
    </citation>
    <scope>NUCLEOTIDE SEQUENCE</scope>
</reference>
<gene>
    <name evidence="1" type="ORF">UFOVP826_44</name>
</gene>
<evidence type="ECO:0000313" key="1">
    <source>
        <dbReference type="EMBL" id="CAB4164503.1"/>
    </source>
</evidence>
<proteinExistence type="predicted"/>
<accession>A0A6J5NZK8</accession>
<name>A0A6J5NZK8_9CAUD</name>
<sequence length="54" mass="6011">MSVFSFLSHRPCAIRVRDAETALSESALKLSQSIQAMVEGNSEKPVRLKVVHKK</sequence>